<gene>
    <name evidence="5" type="ORF">IW15_17780</name>
</gene>
<dbReference type="InterPro" id="IPR014710">
    <property type="entry name" value="RmlC-like_jellyroll"/>
</dbReference>
<feature type="domain" description="Cyclic nucleotide-binding" evidence="4">
    <location>
        <begin position="17"/>
        <end position="116"/>
    </location>
</feature>
<dbReference type="SUPFAM" id="SSF46785">
    <property type="entry name" value="Winged helix' DNA-binding domain"/>
    <property type="match status" value="1"/>
</dbReference>
<dbReference type="SUPFAM" id="SSF51206">
    <property type="entry name" value="cAMP-binding domain-like"/>
    <property type="match status" value="1"/>
</dbReference>
<evidence type="ECO:0000256" key="3">
    <source>
        <dbReference type="ARBA" id="ARBA00023163"/>
    </source>
</evidence>
<keyword evidence="3" id="KW-0804">Transcription</keyword>
<dbReference type="PRINTS" id="PR00034">
    <property type="entry name" value="HTHCRP"/>
</dbReference>
<keyword evidence="1" id="KW-0805">Transcription regulation</keyword>
<comment type="caution">
    <text evidence="5">The sequence shown here is derived from an EMBL/GenBank/DDBJ whole genome shotgun (WGS) entry which is preliminary data.</text>
</comment>
<dbReference type="GO" id="GO:0006355">
    <property type="term" value="P:regulation of DNA-templated transcription"/>
    <property type="evidence" value="ECO:0007669"/>
    <property type="project" value="InterPro"/>
</dbReference>
<dbReference type="STRING" id="445961.IW15_17780"/>
<evidence type="ECO:0000259" key="4">
    <source>
        <dbReference type="PROSITE" id="PS50042"/>
    </source>
</evidence>
<dbReference type="Pfam" id="PF00027">
    <property type="entry name" value="cNMP_binding"/>
    <property type="match status" value="1"/>
</dbReference>
<keyword evidence="2" id="KW-0238">DNA-binding</keyword>
<protein>
    <recommendedName>
        <fullName evidence="4">Cyclic nucleotide-binding domain-containing protein</fullName>
    </recommendedName>
</protein>
<dbReference type="GO" id="GO:0003677">
    <property type="term" value="F:DNA binding"/>
    <property type="evidence" value="ECO:0007669"/>
    <property type="project" value="UniProtKB-KW"/>
</dbReference>
<dbReference type="Gene3D" id="1.10.10.10">
    <property type="entry name" value="Winged helix-like DNA-binding domain superfamily/Winged helix DNA-binding domain"/>
    <property type="match status" value="1"/>
</dbReference>
<dbReference type="SMART" id="SM00100">
    <property type="entry name" value="cNMP"/>
    <property type="match status" value="1"/>
</dbReference>
<dbReference type="InterPro" id="IPR036390">
    <property type="entry name" value="WH_DNA-bd_sf"/>
</dbReference>
<dbReference type="EMBL" id="JPRH01000008">
    <property type="protein sequence ID" value="KFF11016.1"/>
    <property type="molecule type" value="Genomic_DNA"/>
</dbReference>
<evidence type="ECO:0000256" key="2">
    <source>
        <dbReference type="ARBA" id="ARBA00023125"/>
    </source>
</evidence>
<evidence type="ECO:0000313" key="5">
    <source>
        <dbReference type="EMBL" id="KFF11016.1"/>
    </source>
</evidence>
<dbReference type="PROSITE" id="PS50042">
    <property type="entry name" value="CNMP_BINDING_3"/>
    <property type="match status" value="1"/>
</dbReference>
<dbReference type="InterPro" id="IPR012318">
    <property type="entry name" value="HTH_CRP"/>
</dbReference>
<evidence type="ECO:0000313" key="6">
    <source>
        <dbReference type="Proteomes" id="UP000028705"/>
    </source>
</evidence>
<dbReference type="InterPro" id="IPR036388">
    <property type="entry name" value="WH-like_DNA-bd_sf"/>
</dbReference>
<dbReference type="Gene3D" id="2.60.120.10">
    <property type="entry name" value="Jelly Rolls"/>
    <property type="match status" value="1"/>
</dbReference>
<dbReference type="InterPro" id="IPR000595">
    <property type="entry name" value="cNMP-bd_dom"/>
</dbReference>
<organism evidence="5 6">
    <name type="scientific">Chryseobacterium soli</name>
    <dbReference type="NCBI Taxonomy" id="445961"/>
    <lineage>
        <taxon>Bacteria</taxon>
        <taxon>Pseudomonadati</taxon>
        <taxon>Bacteroidota</taxon>
        <taxon>Flavobacteriia</taxon>
        <taxon>Flavobacteriales</taxon>
        <taxon>Weeksellaceae</taxon>
        <taxon>Chryseobacterium group</taxon>
        <taxon>Chryseobacterium</taxon>
    </lineage>
</organism>
<dbReference type="Pfam" id="PF13545">
    <property type="entry name" value="HTH_Crp_2"/>
    <property type="match status" value="1"/>
</dbReference>
<dbReference type="Proteomes" id="UP000028705">
    <property type="component" value="Unassembled WGS sequence"/>
</dbReference>
<dbReference type="SMART" id="SM00419">
    <property type="entry name" value="HTH_CRP"/>
    <property type="match status" value="1"/>
</dbReference>
<sequence length="197" mass="23065">MISEDILFSYGAKAEKYQPDEFIFHEGTSSKFYFQIIYGTVKLNNFLENGKEFVYGFPFDGHCIGESYLFTNHSYAINAMAVTECEIIRLEKNAFLKLLSSDPEFHFRINQYTADRLHFRYIISSLLSIRDPAVKLKMLLDYLKSYFDYDTPYSFEVPYTRNQLAALTGLRVETVIRTLKKMEKQALVKINNAKIQY</sequence>
<dbReference type="InterPro" id="IPR018490">
    <property type="entry name" value="cNMP-bd_dom_sf"/>
</dbReference>
<keyword evidence="6" id="KW-1185">Reference proteome</keyword>
<accession>A0A086A2V2</accession>
<reference evidence="5 6" key="1">
    <citation type="submission" date="2014-07" db="EMBL/GenBank/DDBJ databases">
        <title>Genome of Chryseobacterium soli DSM 19298.</title>
        <authorList>
            <person name="Stropko S.J."/>
            <person name="Pipes S.E."/>
            <person name="Newman J."/>
        </authorList>
    </citation>
    <scope>NUCLEOTIDE SEQUENCE [LARGE SCALE GENOMIC DNA]</scope>
    <source>
        <strain evidence="5 6">DSM 19298</strain>
    </source>
</reference>
<dbReference type="AlphaFoldDB" id="A0A086A2V2"/>
<dbReference type="eggNOG" id="COG0664">
    <property type="taxonomic scope" value="Bacteria"/>
</dbReference>
<name>A0A086A2V2_9FLAO</name>
<evidence type="ECO:0000256" key="1">
    <source>
        <dbReference type="ARBA" id="ARBA00023015"/>
    </source>
</evidence>
<dbReference type="CDD" id="cd00038">
    <property type="entry name" value="CAP_ED"/>
    <property type="match status" value="1"/>
</dbReference>
<proteinExistence type="predicted"/>